<evidence type="ECO:0000256" key="2">
    <source>
        <dbReference type="ARBA" id="ARBA00022692"/>
    </source>
</evidence>
<dbReference type="AlphaFoldDB" id="A0A1J4QDN6"/>
<organism evidence="8 9">
    <name type="scientific">Oceanisphaera psychrotolerans</name>
    <dbReference type="NCBI Taxonomy" id="1414654"/>
    <lineage>
        <taxon>Bacteria</taxon>
        <taxon>Pseudomonadati</taxon>
        <taxon>Pseudomonadota</taxon>
        <taxon>Gammaproteobacteria</taxon>
        <taxon>Aeromonadales</taxon>
        <taxon>Aeromonadaceae</taxon>
        <taxon>Oceanisphaera</taxon>
    </lineage>
</organism>
<dbReference type="NCBIfam" id="TIGR03500">
    <property type="entry name" value="FliO_TIGR"/>
    <property type="match status" value="1"/>
</dbReference>
<name>A0A1J4QDN6_9GAMM</name>
<keyword evidence="9" id="KW-1185">Reference proteome</keyword>
<comment type="similarity">
    <text evidence="6 7">Belongs to the FliO/MopB family.</text>
</comment>
<keyword evidence="3 7" id="KW-1133">Transmembrane helix</keyword>
<evidence type="ECO:0000256" key="3">
    <source>
        <dbReference type="ARBA" id="ARBA00022989"/>
    </source>
</evidence>
<keyword evidence="8" id="KW-0969">Cilium</keyword>
<evidence type="ECO:0000313" key="8">
    <source>
        <dbReference type="EMBL" id="OIN07706.1"/>
    </source>
</evidence>
<comment type="caution">
    <text evidence="8">The sequence shown here is derived from an EMBL/GenBank/DDBJ whole genome shotgun (WGS) entry which is preliminary data.</text>
</comment>
<keyword evidence="2 7" id="KW-0812">Transmembrane</keyword>
<dbReference type="InterPro" id="IPR052205">
    <property type="entry name" value="FliO/MopB"/>
</dbReference>
<gene>
    <name evidence="8" type="ORF">BFR47_03620</name>
</gene>
<keyword evidence="8" id="KW-0282">Flagellum</keyword>
<evidence type="ECO:0000256" key="1">
    <source>
        <dbReference type="ARBA" id="ARBA00022475"/>
    </source>
</evidence>
<evidence type="ECO:0000256" key="7">
    <source>
        <dbReference type="RuleBase" id="RU362064"/>
    </source>
</evidence>
<dbReference type="Pfam" id="PF04347">
    <property type="entry name" value="FliO"/>
    <property type="match status" value="1"/>
</dbReference>
<keyword evidence="5 7" id="KW-0975">Bacterial flagellum</keyword>
<evidence type="ECO:0000256" key="4">
    <source>
        <dbReference type="ARBA" id="ARBA00023136"/>
    </source>
</evidence>
<dbReference type="InterPro" id="IPR022781">
    <property type="entry name" value="Flagellar_biosynth_FliO"/>
</dbReference>
<keyword evidence="4 7" id="KW-0472">Membrane</keyword>
<dbReference type="Proteomes" id="UP000243073">
    <property type="component" value="Unassembled WGS sequence"/>
</dbReference>
<evidence type="ECO:0000313" key="9">
    <source>
        <dbReference type="Proteomes" id="UP000243073"/>
    </source>
</evidence>
<dbReference type="OrthoDB" id="9342590at2"/>
<dbReference type="EMBL" id="MDKE01000033">
    <property type="protein sequence ID" value="OIN07706.1"/>
    <property type="molecule type" value="Genomic_DNA"/>
</dbReference>
<protein>
    <recommendedName>
        <fullName evidence="7">Flagellar protein</fullName>
    </recommendedName>
</protein>
<keyword evidence="8" id="KW-0966">Cell projection</keyword>
<comment type="subcellular location">
    <subcellularLocation>
        <location evidence="7">Cell membrane</location>
    </subcellularLocation>
    <subcellularLocation>
        <location evidence="7">Bacterial flagellum basal body</location>
    </subcellularLocation>
</comment>
<evidence type="ECO:0000256" key="5">
    <source>
        <dbReference type="ARBA" id="ARBA00023143"/>
    </source>
</evidence>
<dbReference type="RefSeq" id="WP_071473325.1">
    <property type="nucleotide sequence ID" value="NZ_MDKE01000033.1"/>
</dbReference>
<reference evidence="8 9" key="1">
    <citation type="submission" date="2016-07" db="EMBL/GenBank/DDBJ databases">
        <title>Draft Genome Sequence of Oceanisphaera psychrotolerans, isolated from coastal sediment samples.</title>
        <authorList>
            <person name="Zhuo S."/>
            <person name="Ruan Z."/>
        </authorList>
    </citation>
    <scope>NUCLEOTIDE SEQUENCE [LARGE SCALE GENOMIC DNA]</scope>
    <source>
        <strain evidence="8 9">LAM-WHM-ZC</strain>
    </source>
</reference>
<proteinExistence type="inferred from homology"/>
<sequence>MRLLLVWLWLPATALAQGPEIRWDSWALSSGLVIGVILLLGWLLRRLRGAQMFGGSRQLKVVASLTLGQRERLLVVQVGEEQRLLGVTAQQISDLGKLEQPLVAEQAGPLLARRHDAKP</sequence>
<evidence type="ECO:0000256" key="6">
    <source>
        <dbReference type="ARBA" id="ARBA00037937"/>
    </source>
</evidence>
<keyword evidence="1 7" id="KW-1003">Cell membrane</keyword>
<dbReference type="STRING" id="1414654.BFR47_03620"/>
<accession>A0A1J4QDN6</accession>
<dbReference type="PANTHER" id="PTHR38766:SF1">
    <property type="entry name" value="FLAGELLAR PROTEIN FLIO"/>
    <property type="match status" value="1"/>
</dbReference>
<dbReference type="GO" id="GO:0044781">
    <property type="term" value="P:bacterial-type flagellum organization"/>
    <property type="evidence" value="ECO:0007669"/>
    <property type="project" value="UniProtKB-UniRule"/>
</dbReference>
<dbReference type="GO" id="GO:0005886">
    <property type="term" value="C:plasma membrane"/>
    <property type="evidence" value="ECO:0007669"/>
    <property type="project" value="UniProtKB-SubCell"/>
</dbReference>
<dbReference type="PANTHER" id="PTHR38766">
    <property type="entry name" value="FLAGELLAR PROTEIN FLIO"/>
    <property type="match status" value="1"/>
</dbReference>
<feature type="transmembrane region" description="Helical" evidence="7">
    <location>
        <begin position="26"/>
        <end position="44"/>
    </location>
</feature>
<dbReference type="GO" id="GO:0009425">
    <property type="term" value="C:bacterial-type flagellum basal body"/>
    <property type="evidence" value="ECO:0007669"/>
    <property type="project" value="UniProtKB-SubCell"/>
</dbReference>